<dbReference type="STRING" id="33033.NW74_04140"/>
<protein>
    <submittedName>
        <fullName evidence="2">Uncharacterized protein</fullName>
    </submittedName>
</protein>
<feature type="transmembrane region" description="Helical" evidence="1">
    <location>
        <begin position="112"/>
        <end position="131"/>
    </location>
</feature>
<dbReference type="Proteomes" id="UP000031386">
    <property type="component" value="Chromosome"/>
</dbReference>
<sequence length="138" mass="16643">MKSRTISVLSIFLFIISFFLLENIMLNQEFTFNYYRYMLINIFRVNKILSPPEYGLTHIFFYSILLYSILNLIFCSNKIYLIINQIFLSIYFILNIYPITIGRAGFEDNISMMYFFTNILIIILLHLINLYQFKHLKN</sequence>
<organism evidence="2 3">
    <name type="scientific">Parvimonas micra</name>
    <dbReference type="NCBI Taxonomy" id="33033"/>
    <lineage>
        <taxon>Bacteria</taxon>
        <taxon>Bacillati</taxon>
        <taxon>Bacillota</taxon>
        <taxon>Tissierellia</taxon>
        <taxon>Tissierellales</taxon>
        <taxon>Peptoniphilaceae</taxon>
        <taxon>Parvimonas</taxon>
    </lineage>
</organism>
<name>A0A0B4S1E6_9FIRM</name>
<feature type="transmembrane region" description="Helical" evidence="1">
    <location>
        <begin position="54"/>
        <end position="74"/>
    </location>
</feature>
<dbReference type="AlphaFoldDB" id="A0A0B4S1E6"/>
<evidence type="ECO:0000256" key="1">
    <source>
        <dbReference type="SAM" id="Phobius"/>
    </source>
</evidence>
<keyword evidence="1" id="KW-1133">Transmembrane helix</keyword>
<dbReference type="KEGG" id="pmic:NW74_04140"/>
<keyword evidence="1" id="KW-0812">Transmembrane</keyword>
<dbReference type="EMBL" id="CP009761">
    <property type="protein sequence ID" value="AIZ36575.1"/>
    <property type="molecule type" value="Genomic_DNA"/>
</dbReference>
<keyword evidence="1" id="KW-0472">Membrane</keyword>
<reference evidence="2 3" key="1">
    <citation type="submission" date="2014-10" db="EMBL/GenBank/DDBJ databases">
        <title>Complete genome sequence of Parvimonas micra KCOM 1535 (= ChDC B708).</title>
        <authorList>
            <person name="Kook J.-K."/>
            <person name="Park S.-N."/>
            <person name="Lim Y.K."/>
            <person name="Roh H."/>
        </authorList>
    </citation>
    <scope>NUCLEOTIDE SEQUENCE [LARGE SCALE GENOMIC DNA]</scope>
    <source>
        <strain evidence="3">KCOM 1535 / ChDC B708</strain>
    </source>
</reference>
<evidence type="ECO:0000313" key="2">
    <source>
        <dbReference type="EMBL" id="AIZ36575.1"/>
    </source>
</evidence>
<dbReference type="RefSeq" id="WP_004833321.1">
    <property type="nucleotide sequence ID" value="NZ_CP009761.1"/>
</dbReference>
<proteinExistence type="predicted"/>
<feature type="transmembrane region" description="Helical" evidence="1">
    <location>
        <begin position="7"/>
        <end position="26"/>
    </location>
</feature>
<gene>
    <name evidence="2" type="ORF">NW74_04140</name>
</gene>
<keyword evidence="3" id="KW-1185">Reference proteome</keyword>
<accession>A0A0B4S1E6</accession>
<feature type="transmembrane region" description="Helical" evidence="1">
    <location>
        <begin position="86"/>
        <end position="106"/>
    </location>
</feature>
<evidence type="ECO:0000313" key="3">
    <source>
        <dbReference type="Proteomes" id="UP000031386"/>
    </source>
</evidence>